<keyword evidence="1" id="KW-0472">Membrane</keyword>
<name>A0A7Y9AT59_9ACTN</name>
<protein>
    <submittedName>
        <fullName evidence="2">Uncharacterized protein</fullName>
    </submittedName>
</protein>
<dbReference type="EMBL" id="JACCBB010000001">
    <property type="protein sequence ID" value="NYD20933.1"/>
    <property type="molecule type" value="Genomic_DNA"/>
</dbReference>
<evidence type="ECO:0000313" key="3">
    <source>
        <dbReference type="Proteomes" id="UP000521922"/>
    </source>
</evidence>
<organism evidence="2 3">
    <name type="scientific">Kineococcus aurantiacus</name>
    <dbReference type="NCBI Taxonomy" id="37633"/>
    <lineage>
        <taxon>Bacteria</taxon>
        <taxon>Bacillati</taxon>
        <taxon>Actinomycetota</taxon>
        <taxon>Actinomycetes</taxon>
        <taxon>Kineosporiales</taxon>
        <taxon>Kineosporiaceae</taxon>
        <taxon>Kineococcus</taxon>
    </lineage>
</organism>
<dbReference type="RefSeq" id="WP_179748888.1">
    <property type="nucleotide sequence ID" value="NZ_BAAAGN010000002.1"/>
</dbReference>
<gene>
    <name evidence="2" type="ORF">BJ968_000473</name>
</gene>
<feature type="transmembrane region" description="Helical" evidence="1">
    <location>
        <begin position="34"/>
        <end position="53"/>
    </location>
</feature>
<proteinExistence type="predicted"/>
<keyword evidence="3" id="KW-1185">Reference proteome</keyword>
<dbReference type="Proteomes" id="UP000521922">
    <property type="component" value="Unassembled WGS sequence"/>
</dbReference>
<accession>A0A7Y9AT59</accession>
<sequence length="77" mass="7781">MSSTSLARCARVLSARARRAARDGRDAGASALEWAIIAAVVVVAASLIGGAIYKIVQDKSQDLQTCASVAVGSSCAS</sequence>
<comment type="caution">
    <text evidence="2">The sequence shown here is derived from an EMBL/GenBank/DDBJ whole genome shotgun (WGS) entry which is preliminary data.</text>
</comment>
<keyword evidence="1" id="KW-0812">Transmembrane</keyword>
<evidence type="ECO:0000313" key="2">
    <source>
        <dbReference type="EMBL" id="NYD20933.1"/>
    </source>
</evidence>
<reference evidence="2 3" key="1">
    <citation type="submission" date="2020-07" db="EMBL/GenBank/DDBJ databases">
        <title>Sequencing the genomes of 1000 actinobacteria strains.</title>
        <authorList>
            <person name="Klenk H.-P."/>
        </authorList>
    </citation>
    <scope>NUCLEOTIDE SEQUENCE [LARGE SCALE GENOMIC DNA]</scope>
    <source>
        <strain evidence="2 3">DSM 7487</strain>
    </source>
</reference>
<evidence type="ECO:0000256" key="1">
    <source>
        <dbReference type="SAM" id="Phobius"/>
    </source>
</evidence>
<keyword evidence="1" id="KW-1133">Transmembrane helix</keyword>
<dbReference type="AlphaFoldDB" id="A0A7Y9AT59"/>